<dbReference type="InterPro" id="IPR052228">
    <property type="entry name" value="Sec_Metab_Biosynth_Oxidored"/>
</dbReference>
<dbReference type="InterPro" id="IPR036291">
    <property type="entry name" value="NAD(P)-bd_dom_sf"/>
</dbReference>
<dbReference type="PANTHER" id="PTHR47534">
    <property type="entry name" value="YALI0E05731P"/>
    <property type="match status" value="1"/>
</dbReference>
<dbReference type="OrthoDB" id="2898509at2759"/>
<evidence type="ECO:0000313" key="2">
    <source>
        <dbReference type="EMBL" id="KAF2711765.1"/>
    </source>
</evidence>
<keyword evidence="1" id="KW-0560">Oxidoreductase</keyword>
<organism evidence="2 3">
    <name type="scientific">Pleomassaria siparia CBS 279.74</name>
    <dbReference type="NCBI Taxonomy" id="1314801"/>
    <lineage>
        <taxon>Eukaryota</taxon>
        <taxon>Fungi</taxon>
        <taxon>Dikarya</taxon>
        <taxon>Ascomycota</taxon>
        <taxon>Pezizomycotina</taxon>
        <taxon>Dothideomycetes</taxon>
        <taxon>Pleosporomycetidae</taxon>
        <taxon>Pleosporales</taxon>
        <taxon>Pleomassariaceae</taxon>
        <taxon>Pleomassaria</taxon>
    </lineage>
</organism>
<gene>
    <name evidence="2" type="ORF">K504DRAFT_374009</name>
</gene>
<dbReference type="PANTHER" id="PTHR47534:SF3">
    <property type="entry name" value="ALCOHOL DEHYDROGENASE-LIKE C-TERMINAL DOMAIN-CONTAINING PROTEIN"/>
    <property type="match status" value="1"/>
</dbReference>
<proteinExistence type="predicted"/>
<evidence type="ECO:0000256" key="1">
    <source>
        <dbReference type="ARBA" id="ARBA00023002"/>
    </source>
</evidence>
<dbReference type="AlphaFoldDB" id="A0A6G1KGU0"/>
<evidence type="ECO:0000313" key="3">
    <source>
        <dbReference type="Proteomes" id="UP000799428"/>
    </source>
</evidence>
<reference evidence="2" key="1">
    <citation type="journal article" date="2020" name="Stud. Mycol.">
        <title>101 Dothideomycetes genomes: a test case for predicting lifestyles and emergence of pathogens.</title>
        <authorList>
            <person name="Haridas S."/>
            <person name="Albert R."/>
            <person name="Binder M."/>
            <person name="Bloem J."/>
            <person name="Labutti K."/>
            <person name="Salamov A."/>
            <person name="Andreopoulos B."/>
            <person name="Baker S."/>
            <person name="Barry K."/>
            <person name="Bills G."/>
            <person name="Bluhm B."/>
            <person name="Cannon C."/>
            <person name="Castanera R."/>
            <person name="Culley D."/>
            <person name="Daum C."/>
            <person name="Ezra D."/>
            <person name="Gonzalez J."/>
            <person name="Henrissat B."/>
            <person name="Kuo A."/>
            <person name="Liang C."/>
            <person name="Lipzen A."/>
            <person name="Lutzoni F."/>
            <person name="Magnuson J."/>
            <person name="Mondo S."/>
            <person name="Nolan M."/>
            <person name="Ohm R."/>
            <person name="Pangilinan J."/>
            <person name="Park H.-J."/>
            <person name="Ramirez L."/>
            <person name="Alfaro M."/>
            <person name="Sun H."/>
            <person name="Tritt A."/>
            <person name="Yoshinaga Y."/>
            <person name="Zwiers L.-H."/>
            <person name="Turgeon B."/>
            <person name="Goodwin S."/>
            <person name="Spatafora J."/>
            <person name="Crous P."/>
            <person name="Grigoriev I."/>
        </authorList>
    </citation>
    <scope>NUCLEOTIDE SEQUENCE</scope>
    <source>
        <strain evidence="2">CBS 279.74</strain>
    </source>
</reference>
<dbReference type="Proteomes" id="UP000799428">
    <property type="component" value="Unassembled WGS sequence"/>
</dbReference>
<sequence>MPTLSTIRAGIAELPTGTPLVVALAGGTSGIGSYTAKALAITFAEHGSKLRVYIVGRKLERAEALIQFGRQTSPGSDWRFVQVSDAALISDVDSACKEIAKQEEATPFAGGPPRLDILYLSQALSPFQPSPQDSIKPGEFPVGTPPAGSYGITSVRRNTTFMKTFSFEELAEKNAGKISFVHIYPGLVDGPAFYTDANPPWMRILWRVMKPLVSWYMTSEKDCGDVMVTQRELGGGAYAVGQRGDESERVSWSKVRKNDTTENVWDHTMKILTGVERKDAAA</sequence>
<name>A0A6G1KGU0_9PLEO</name>
<accession>A0A6G1KGU0</accession>
<evidence type="ECO:0008006" key="4">
    <source>
        <dbReference type="Google" id="ProtNLM"/>
    </source>
</evidence>
<dbReference type="GO" id="GO:0016491">
    <property type="term" value="F:oxidoreductase activity"/>
    <property type="evidence" value="ECO:0007669"/>
    <property type="project" value="UniProtKB-KW"/>
</dbReference>
<keyword evidence="3" id="KW-1185">Reference proteome</keyword>
<dbReference type="Gene3D" id="3.40.50.720">
    <property type="entry name" value="NAD(P)-binding Rossmann-like Domain"/>
    <property type="match status" value="1"/>
</dbReference>
<protein>
    <recommendedName>
        <fullName evidence="4">NAD(P)-binding protein</fullName>
    </recommendedName>
</protein>
<dbReference type="SUPFAM" id="SSF51735">
    <property type="entry name" value="NAD(P)-binding Rossmann-fold domains"/>
    <property type="match status" value="1"/>
</dbReference>
<dbReference type="EMBL" id="MU005767">
    <property type="protein sequence ID" value="KAF2711765.1"/>
    <property type="molecule type" value="Genomic_DNA"/>
</dbReference>